<dbReference type="NCBIfam" id="TIGR02979">
    <property type="entry name" value="phageshock_pspD"/>
    <property type="match status" value="1"/>
</dbReference>
<evidence type="ECO:0000313" key="1">
    <source>
        <dbReference type="EMBL" id="BAK11429.1"/>
    </source>
</evidence>
<proteinExistence type="predicted"/>
<gene>
    <name evidence="1" type="primary">pspD</name>
    <name evidence="1" type="ordered locus">PAJ_1349</name>
</gene>
<dbReference type="AlphaFoldDB" id="A0A0H3KW45"/>
<dbReference type="eggNOG" id="ENOG5032YQQ">
    <property type="taxonomic scope" value="Bacteria"/>
</dbReference>
<sequence length="100" mass="10940">MFCSGPVSGPFVNRLEEVMTVSRTAAFRHRATPALKSAAKFIIINAITYGPAGLTGWAVKSVARRPLRILLGLALEPLLKRVMNTVASRFIKEKDEKTAN</sequence>
<dbReference type="HOGENOM" id="CLU_182267_0_0_6"/>
<reference evidence="2" key="1">
    <citation type="journal article" date="2012" name="Appl. Microbiol. Biotechnol.">
        <title>The complete genome sequence of Pantoea ananatis AJ13355, an organism with great biotechnological potential.</title>
        <authorList>
            <person name="Hara Y."/>
            <person name="Kadotani N."/>
            <person name="Izui H."/>
            <person name="Katashkina J.I."/>
            <person name="Kuvaeva T.M."/>
            <person name="Andreeva I.G."/>
            <person name="Golubeva L.I."/>
            <person name="Malko D.B."/>
            <person name="Makeev V.J."/>
            <person name="Mashko S.V."/>
            <person name="Kozlov Y.I."/>
        </authorList>
    </citation>
    <scope>NUCLEOTIDE SEQUENCE [LARGE SCALE GENOMIC DNA]</scope>
    <source>
        <strain evidence="2">AJ13355</strain>
    </source>
</reference>
<organism evidence="1 2">
    <name type="scientific">Pantoea ananatis (strain AJ13355)</name>
    <dbReference type="NCBI Taxonomy" id="932677"/>
    <lineage>
        <taxon>Bacteria</taxon>
        <taxon>Pseudomonadati</taxon>
        <taxon>Pseudomonadota</taxon>
        <taxon>Gammaproteobacteria</taxon>
        <taxon>Enterobacterales</taxon>
        <taxon>Erwiniaceae</taxon>
        <taxon>Pantoea</taxon>
    </lineage>
</organism>
<accession>A0A0H3KW45</accession>
<name>A0A0H3KW45_PANAA</name>
<dbReference type="Pfam" id="PF09584">
    <property type="entry name" value="Phageshock_PspD"/>
    <property type="match status" value="1"/>
</dbReference>
<dbReference type="KEGG" id="paj:PAJ_1349"/>
<dbReference type="InterPro" id="IPR014321">
    <property type="entry name" value="Phageshock_PspD"/>
</dbReference>
<protein>
    <submittedName>
        <fullName evidence="1">Phage shock protein D PspD</fullName>
    </submittedName>
</protein>
<dbReference type="Proteomes" id="UP000006690">
    <property type="component" value="Chromosome"/>
</dbReference>
<evidence type="ECO:0000313" key="2">
    <source>
        <dbReference type="Proteomes" id="UP000006690"/>
    </source>
</evidence>
<dbReference type="PATRIC" id="fig|932677.3.peg.1572"/>
<dbReference type="NCBIfam" id="NF007795">
    <property type="entry name" value="PRK10497.1"/>
    <property type="match status" value="1"/>
</dbReference>
<dbReference type="EMBL" id="AP012032">
    <property type="protein sequence ID" value="BAK11429.1"/>
    <property type="molecule type" value="Genomic_DNA"/>
</dbReference>